<dbReference type="EMBL" id="JAYMYS010000006">
    <property type="protein sequence ID" value="KAK7388371.1"/>
    <property type="molecule type" value="Genomic_DNA"/>
</dbReference>
<organism evidence="2 3">
    <name type="scientific">Psophocarpus tetragonolobus</name>
    <name type="common">Winged bean</name>
    <name type="synonym">Dolichos tetragonolobus</name>
    <dbReference type="NCBI Taxonomy" id="3891"/>
    <lineage>
        <taxon>Eukaryota</taxon>
        <taxon>Viridiplantae</taxon>
        <taxon>Streptophyta</taxon>
        <taxon>Embryophyta</taxon>
        <taxon>Tracheophyta</taxon>
        <taxon>Spermatophyta</taxon>
        <taxon>Magnoliopsida</taxon>
        <taxon>eudicotyledons</taxon>
        <taxon>Gunneridae</taxon>
        <taxon>Pentapetalae</taxon>
        <taxon>rosids</taxon>
        <taxon>fabids</taxon>
        <taxon>Fabales</taxon>
        <taxon>Fabaceae</taxon>
        <taxon>Papilionoideae</taxon>
        <taxon>50 kb inversion clade</taxon>
        <taxon>NPAAA clade</taxon>
        <taxon>indigoferoid/millettioid clade</taxon>
        <taxon>Phaseoleae</taxon>
        <taxon>Psophocarpus</taxon>
    </lineage>
</organism>
<evidence type="ECO:0000313" key="2">
    <source>
        <dbReference type="EMBL" id="KAK7388371.1"/>
    </source>
</evidence>
<evidence type="ECO:0000256" key="1">
    <source>
        <dbReference type="SAM" id="SignalP"/>
    </source>
</evidence>
<name>A0AAN9S3J5_PSOTE</name>
<proteinExistence type="predicted"/>
<reference evidence="2 3" key="1">
    <citation type="submission" date="2024-01" db="EMBL/GenBank/DDBJ databases">
        <title>The genomes of 5 underutilized Papilionoideae crops provide insights into root nodulation and disease resistanc.</title>
        <authorList>
            <person name="Jiang F."/>
        </authorList>
    </citation>
    <scope>NUCLEOTIDE SEQUENCE [LARGE SCALE GENOMIC DNA]</scope>
    <source>
        <strain evidence="2">DUOXIRENSHENG_FW03</strain>
        <tissue evidence="2">Leaves</tissue>
    </source>
</reference>
<sequence>MFIFILSCFCFSSSRRHLVEQFACICLYTGSTCLKQFASSGTNIELICCSGESNLLLYNAEWNLFLWILSLSHFQTHYSFAMQLCLNPSLPYKAQQLDPVLSPTPIATFNLSGFLADFEIWVSEECGFALSMPLNLDVI</sequence>
<comment type="caution">
    <text evidence="2">The sequence shown here is derived from an EMBL/GenBank/DDBJ whole genome shotgun (WGS) entry which is preliminary data.</text>
</comment>
<keyword evidence="1" id="KW-0732">Signal</keyword>
<feature type="chain" id="PRO_5043004806" evidence="1">
    <location>
        <begin position="17"/>
        <end position="139"/>
    </location>
</feature>
<gene>
    <name evidence="2" type="ORF">VNO78_23187</name>
</gene>
<protein>
    <submittedName>
        <fullName evidence="2">Uncharacterized protein</fullName>
    </submittedName>
</protein>
<accession>A0AAN9S3J5</accession>
<feature type="signal peptide" evidence="1">
    <location>
        <begin position="1"/>
        <end position="16"/>
    </location>
</feature>
<keyword evidence="3" id="KW-1185">Reference proteome</keyword>
<dbReference type="Proteomes" id="UP001386955">
    <property type="component" value="Unassembled WGS sequence"/>
</dbReference>
<evidence type="ECO:0000313" key="3">
    <source>
        <dbReference type="Proteomes" id="UP001386955"/>
    </source>
</evidence>
<dbReference type="AlphaFoldDB" id="A0AAN9S3J5"/>